<dbReference type="OrthoDB" id="3685626at2759"/>
<evidence type="ECO:0000313" key="2">
    <source>
        <dbReference type="EMBL" id="RYO67315.1"/>
    </source>
</evidence>
<proteinExistence type="predicted"/>
<feature type="transmembrane region" description="Helical" evidence="1">
    <location>
        <begin position="355"/>
        <end position="375"/>
    </location>
</feature>
<keyword evidence="3" id="KW-1185">Reference proteome</keyword>
<feature type="transmembrane region" description="Helical" evidence="1">
    <location>
        <begin position="140"/>
        <end position="159"/>
    </location>
</feature>
<accession>A0A4Q4SAK1</accession>
<keyword evidence="1" id="KW-1133">Transmembrane helix</keyword>
<feature type="transmembrane region" description="Helical" evidence="1">
    <location>
        <begin position="229"/>
        <end position="247"/>
    </location>
</feature>
<dbReference type="PANTHER" id="PTHR37577:SF1">
    <property type="entry name" value="INTEGRAL MEMBRANE PROTEIN"/>
    <property type="match status" value="1"/>
</dbReference>
<dbReference type="EMBL" id="PEJP01000016">
    <property type="protein sequence ID" value="RYO67315.1"/>
    <property type="molecule type" value="Genomic_DNA"/>
</dbReference>
<organism evidence="2 3">
    <name type="scientific">Alternaria arborescens</name>
    <dbReference type="NCBI Taxonomy" id="156630"/>
    <lineage>
        <taxon>Eukaryota</taxon>
        <taxon>Fungi</taxon>
        <taxon>Dikarya</taxon>
        <taxon>Ascomycota</taxon>
        <taxon>Pezizomycotina</taxon>
        <taxon>Dothideomycetes</taxon>
        <taxon>Pleosporomycetidae</taxon>
        <taxon>Pleosporales</taxon>
        <taxon>Pleosporineae</taxon>
        <taxon>Pleosporaceae</taxon>
        <taxon>Alternaria</taxon>
        <taxon>Alternaria sect. Alternaria</taxon>
    </lineage>
</organism>
<reference evidence="3" key="1">
    <citation type="journal article" date="2019" name="bioRxiv">
        <title>Genomics, evolutionary history and diagnostics of the Alternaria alternata species group including apple and Asian pear pathotypes.</title>
        <authorList>
            <person name="Armitage A.D."/>
            <person name="Cockerton H.M."/>
            <person name="Sreenivasaprasad S."/>
            <person name="Woodhall J.W."/>
            <person name="Lane C.R."/>
            <person name="Harrison R.J."/>
            <person name="Clarkson J.P."/>
        </authorList>
    </citation>
    <scope>NUCLEOTIDE SEQUENCE [LARGE SCALE GENOMIC DNA]</scope>
    <source>
        <strain evidence="3">RGR 97.0016</strain>
    </source>
</reference>
<dbReference type="AlphaFoldDB" id="A0A4Q4SAK1"/>
<keyword evidence="1" id="KW-0472">Membrane</keyword>
<name>A0A4Q4SAK1_9PLEO</name>
<protein>
    <submittedName>
        <fullName evidence="2">Uncharacterized protein</fullName>
    </submittedName>
</protein>
<feature type="transmembrane region" description="Helical" evidence="1">
    <location>
        <begin position="103"/>
        <end position="128"/>
    </location>
</feature>
<feature type="transmembrane region" description="Helical" evidence="1">
    <location>
        <begin position="171"/>
        <end position="190"/>
    </location>
</feature>
<evidence type="ECO:0000313" key="3">
    <source>
        <dbReference type="Proteomes" id="UP000293823"/>
    </source>
</evidence>
<keyword evidence="1" id="KW-0812">Transmembrane</keyword>
<evidence type="ECO:0000256" key="1">
    <source>
        <dbReference type="SAM" id="Phobius"/>
    </source>
</evidence>
<feature type="transmembrane region" description="Helical" evidence="1">
    <location>
        <begin position="33"/>
        <end position="57"/>
    </location>
</feature>
<gene>
    <name evidence="2" type="ORF">AA0113_g4856</name>
</gene>
<feature type="transmembrane region" description="Helical" evidence="1">
    <location>
        <begin position="324"/>
        <end position="343"/>
    </location>
</feature>
<sequence>MGNCGSSLDCNKCYSSEPFPGCENVIEIDPDVAGIGVLVSFLCSAFALSAVIVWGYFNECLPIDLLSRTDHYALQSLKKGFRPLLETDLPFEPTLKQKDRTQIILSFVTVLSDQQLVTGVAILIAGLASRCRISLYEFNIVTYLAYFAISTHTLSLGVLQSHLFLRKLVRNCRVVFAIGFSVIFVFSFIINTASSHEETTLYLGNELQCLFEASRFGKSIQFDIADSTLIVGFILINHTMAITRLFFDPEIDPTAMAIDFVYTYSLHRFKGFPREDASTIVRKAARKYDAWLRPPLANTKQTRISVWFFFSSYYNSYLASFPPMALEMAYGTTSVILAIWGAGLKSANGLQVLGFGQIVAIVLLSLTFLAAVGVINGKPIWCQNQQLCTDLDP</sequence>
<comment type="caution">
    <text evidence="2">The sequence shown here is derived from an EMBL/GenBank/DDBJ whole genome shotgun (WGS) entry which is preliminary data.</text>
</comment>
<dbReference type="PANTHER" id="PTHR37577">
    <property type="entry name" value="INTEGRAL MEMBRANE PROTEIN"/>
    <property type="match status" value="1"/>
</dbReference>
<dbReference type="InterPro" id="IPR053018">
    <property type="entry name" value="Elsinochrome_Biosynth-Asso"/>
</dbReference>
<dbReference type="Proteomes" id="UP000293823">
    <property type="component" value="Unassembled WGS sequence"/>
</dbReference>